<accession>A0A7H1NT65</accession>
<dbReference type="NCBIfam" id="TIGR00005">
    <property type="entry name" value="rluA_subfam"/>
    <property type="match status" value="1"/>
</dbReference>
<organism evidence="9 10">
    <name type="scientific">Entomobacter blattae</name>
    <dbReference type="NCBI Taxonomy" id="2762277"/>
    <lineage>
        <taxon>Bacteria</taxon>
        <taxon>Pseudomonadati</taxon>
        <taxon>Pseudomonadota</taxon>
        <taxon>Alphaproteobacteria</taxon>
        <taxon>Acetobacterales</taxon>
        <taxon>Acetobacteraceae</taxon>
        <taxon>Entomobacter</taxon>
    </lineage>
</organism>
<dbReference type="SMART" id="SM00363">
    <property type="entry name" value="S4"/>
    <property type="match status" value="1"/>
</dbReference>
<evidence type="ECO:0000313" key="10">
    <source>
        <dbReference type="Proteomes" id="UP000516349"/>
    </source>
</evidence>
<keyword evidence="10" id="KW-1185">Reference proteome</keyword>
<feature type="region of interest" description="Disordered" evidence="7">
    <location>
        <begin position="47"/>
        <end position="86"/>
    </location>
</feature>
<keyword evidence="2 6" id="KW-0413">Isomerase</keyword>
<evidence type="ECO:0000259" key="8">
    <source>
        <dbReference type="SMART" id="SM00363"/>
    </source>
</evidence>
<evidence type="ECO:0000256" key="3">
    <source>
        <dbReference type="ARBA" id="ARBA00036882"/>
    </source>
</evidence>
<dbReference type="PROSITE" id="PS01129">
    <property type="entry name" value="PSI_RLU"/>
    <property type="match status" value="1"/>
</dbReference>
<evidence type="ECO:0000313" key="9">
    <source>
        <dbReference type="EMBL" id="QNT78975.1"/>
    </source>
</evidence>
<dbReference type="CDD" id="cd02869">
    <property type="entry name" value="PseudoU_synth_RluA_like"/>
    <property type="match status" value="1"/>
</dbReference>
<dbReference type="InterPro" id="IPR002942">
    <property type="entry name" value="S4_RNA-bd"/>
</dbReference>
<comment type="catalytic activity">
    <reaction evidence="6">
        <text>a uridine in RNA = a pseudouridine in RNA</text>
        <dbReference type="Rhea" id="RHEA:48348"/>
        <dbReference type="Rhea" id="RHEA-COMP:12068"/>
        <dbReference type="Rhea" id="RHEA-COMP:12069"/>
        <dbReference type="ChEBI" id="CHEBI:65314"/>
        <dbReference type="ChEBI" id="CHEBI:65315"/>
    </reaction>
</comment>
<evidence type="ECO:0000256" key="6">
    <source>
        <dbReference type="RuleBase" id="RU362028"/>
    </source>
</evidence>
<dbReference type="SUPFAM" id="SSF55174">
    <property type="entry name" value="Alpha-L RNA-binding motif"/>
    <property type="match status" value="1"/>
</dbReference>
<dbReference type="SUPFAM" id="SSF55120">
    <property type="entry name" value="Pseudouridine synthase"/>
    <property type="match status" value="1"/>
</dbReference>
<dbReference type="InterPro" id="IPR036986">
    <property type="entry name" value="S4_RNA-bd_sf"/>
</dbReference>
<gene>
    <name evidence="9" type="primary">rluC_2</name>
    <name evidence="9" type="ORF">JGUZn3_17580</name>
</gene>
<dbReference type="CDD" id="cd00165">
    <property type="entry name" value="S4"/>
    <property type="match status" value="1"/>
</dbReference>
<proteinExistence type="inferred from homology"/>
<dbReference type="PANTHER" id="PTHR21600:SF44">
    <property type="entry name" value="RIBOSOMAL LARGE SUBUNIT PSEUDOURIDINE SYNTHASE D"/>
    <property type="match status" value="1"/>
</dbReference>
<comment type="similarity">
    <text evidence="1 6">Belongs to the pseudouridine synthase RluA family.</text>
</comment>
<dbReference type="InterPro" id="IPR020103">
    <property type="entry name" value="PsdUridine_synth_cat_dom_sf"/>
</dbReference>
<dbReference type="GO" id="GO:0000455">
    <property type="term" value="P:enzyme-directed rRNA pseudouridine synthesis"/>
    <property type="evidence" value="ECO:0007669"/>
    <property type="project" value="TreeGrafter"/>
</dbReference>
<comment type="function">
    <text evidence="6">Responsible for synthesis of pseudouridine from uracil.</text>
</comment>
<dbReference type="RefSeq" id="WP_203413186.1">
    <property type="nucleotide sequence ID" value="NZ_CP060244.1"/>
</dbReference>
<sequence>MPVSFIEVSADEHDSRLDRWLRRRYPFLGQGVIQKLCRTGQIRIEGKRAEASSRVEQGQTVRIPPLPQGPAEEDKKRSTSQYSPDDIAHNRAELQEMTLYEDDDLLVINKPSGLAVQGGSGIKRHVDGLLESLALSSLERFRLVHRIDRETSGLLLVAKTAGVAAKLAALFKDRSIKKTYWAVVYGVPTPREGIIDTPLIPTIKGGEKVMVSAARKQEGALRAITEYEVKGYAGRKMAWLELSPHTGRTHQLRAHCAAMGTPIIGDARYGVQTEISVMEKNQHRLHLHARKLEFLHPRGGVLQVVAPLPDHMDDTFRALGFMVPKQPVVSRN</sequence>
<dbReference type="KEGG" id="ebla:JGUZn3_17580"/>
<evidence type="ECO:0000256" key="4">
    <source>
        <dbReference type="PIRSR" id="PIRSR606225-1"/>
    </source>
</evidence>
<dbReference type="Gene3D" id="3.10.290.10">
    <property type="entry name" value="RNA-binding S4 domain"/>
    <property type="match status" value="1"/>
</dbReference>
<feature type="domain" description="RNA-binding S4" evidence="8">
    <location>
        <begin position="15"/>
        <end position="74"/>
    </location>
</feature>
<dbReference type="EC" id="5.4.99.-" evidence="6"/>
<dbReference type="InterPro" id="IPR006225">
    <property type="entry name" value="PsdUridine_synth_RluC/D"/>
</dbReference>
<name>A0A7H1NT65_9PROT</name>
<dbReference type="EMBL" id="CP060244">
    <property type="protein sequence ID" value="QNT78975.1"/>
    <property type="molecule type" value="Genomic_DNA"/>
</dbReference>
<dbReference type="InterPro" id="IPR050188">
    <property type="entry name" value="RluA_PseudoU_synthase"/>
</dbReference>
<dbReference type="Gene3D" id="3.30.2350.10">
    <property type="entry name" value="Pseudouridine synthase"/>
    <property type="match status" value="1"/>
</dbReference>
<evidence type="ECO:0000256" key="2">
    <source>
        <dbReference type="ARBA" id="ARBA00023235"/>
    </source>
</evidence>
<dbReference type="GO" id="GO:0160140">
    <property type="term" value="F:23S rRNA pseudouridine(1911/1915/1917) synthase activity"/>
    <property type="evidence" value="ECO:0007669"/>
    <property type="project" value="UniProtKB-EC"/>
</dbReference>
<dbReference type="InterPro" id="IPR006145">
    <property type="entry name" value="PsdUridine_synth_RsuA/RluA"/>
</dbReference>
<dbReference type="Pfam" id="PF00849">
    <property type="entry name" value="PseudoU_synth_2"/>
    <property type="match status" value="1"/>
</dbReference>
<reference evidence="9 10" key="1">
    <citation type="submission" date="2020-08" db="EMBL/GenBank/DDBJ databases">
        <title>Complete genome sequence of Entomobacter blattae G55GP.</title>
        <authorList>
            <person name="Poehlein A."/>
            <person name="Guzman J."/>
            <person name="Daniel R."/>
            <person name="Vilcinskas A."/>
        </authorList>
    </citation>
    <scope>NUCLEOTIDE SEQUENCE [LARGE SCALE GENOMIC DNA]</scope>
    <source>
        <strain evidence="9 10">G55GP</strain>
    </source>
</reference>
<dbReference type="GO" id="GO:0003723">
    <property type="term" value="F:RNA binding"/>
    <property type="evidence" value="ECO:0007669"/>
    <property type="project" value="UniProtKB-KW"/>
</dbReference>
<dbReference type="InterPro" id="IPR006224">
    <property type="entry name" value="PsdUridine_synth_RluA-like_CS"/>
</dbReference>
<evidence type="ECO:0000256" key="1">
    <source>
        <dbReference type="ARBA" id="ARBA00010876"/>
    </source>
</evidence>
<keyword evidence="5" id="KW-0694">RNA-binding</keyword>
<feature type="active site" evidence="4">
    <location>
        <position position="148"/>
    </location>
</feature>
<dbReference type="PANTHER" id="PTHR21600">
    <property type="entry name" value="MITOCHONDRIAL RNA PSEUDOURIDINE SYNTHASE"/>
    <property type="match status" value="1"/>
</dbReference>
<dbReference type="AlphaFoldDB" id="A0A7H1NT65"/>
<protein>
    <recommendedName>
        <fullName evidence="6">Pseudouridine synthase</fullName>
        <ecNumber evidence="6">5.4.99.-</ecNumber>
    </recommendedName>
</protein>
<evidence type="ECO:0000256" key="7">
    <source>
        <dbReference type="SAM" id="MobiDB-lite"/>
    </source>
</evidence>
<comment type="catalytic activity">
    <reaction evidence="3">
        <text>uridine(1911/1915/1917) in 23S rRNA = pseudouridine(1911/1915/1917) in 23S rRNA</text>
        <dbReference type="Rhea" id="RHEA:42524"/>
        <dbReference type="Rhea" id="RHEA-COMP:10097"/>
        <dbReference type="Rhea" id="RHEA-COMP:10098"/>
        <dbReference type="ChEBI" id="CHEBI:65314"/>
        <dbReference type="ChEBI" id="CHEBI:65315"/>
        <dbReference type="EC" id="5.4.99.23"/>
    </reaction>
</comment>
<evidence type="ECO:0000256" key="5">
    <source>
        <dbReference type="PROSITE-ProRule" id="PRU00182"/>
    </source>
</evidence>
<dbReference type="PROSITE" id="PS50889">
    <property type="entry name" value="S4"/>
    <property type="match status" value="1"/>
</dbReference>
<dbReference type="Proteomes" id="UP000516349">
    <property type="component" value="Chromosome"/>
</dbReference>